<dbReference type="EMBL" id="JANJQO010002248">
    <property type="protein sequence ID" value="KAJ2967582.1"/>
    <property type="molecule type" value="Genomic_DNA"/>
</dbReference>
<accession>A0ACC1MKM9</accession>
<evidence type="ECO:0000313" key="2">
    <source>
        <dbReference type="Proteomes" id="UP001143910"/>
    </source>
</evidence>
<evidence type="ECO:0000313" key="1">
    <source>
        <dbReference type="EMBL" id="KAJ2967582.1"/>
    </source>
</evidence>
<proteinExistence type="predicted"/>
<sequence>MGMPRINRPCKFDFCHSLDCHFAILLLALLSLADCVNASSGVSSPGNWQRRFVEQTKQADVSKRGPPTNNDARISLVITNQCDTTIWPGLATQAGVGPGTGGFELQPGDSKNLTVGSSWQGRIWGRTNCTVNGESCACQTGDCFAKLDCEFSGAVPATLVEFNLAGGVNGMQTFYDISLVDGYNLPIGVEHIASDNTSFIPPNLTNAACVATSGWLYDLAPTGTYYSNKTYPIPLEKSETNKMLSRWCPWPNLAFPPKKPGDGIYPYPDDNIQRPSFSPCKSACATTGSNKDCCIGKYHDPNICKPSIYSKNVKSVCPDAYSFAFDDQSSTFIVPKGGGWKVIMCPAGRSTNILRQLGEQMYELASGGKLSELSMRRLRNVTYIEADRNSAGDKPRYPLSIVIVAFAFVFIMA</sequence>
<organism evidence="1 2">
    <name type="scientific">Zarea fungicola</name>
    <dbReference type="NCBI Taxonomy" id="93591"/>
    <lineage>
        <taxon>Eukaryota</taxon>
        <taxon>Fungi</taxon>
        <taxon>Dikarya</taxon>
        <taxon>Ascomycota</taxon>
        <taxon>Pezizomycotina</taxon>
        <taxon>Sordariomycetes</taxon>
        <taxon>Hypocreomycetidae</taxon>
        <taxon>Hypocreales</taxon>
        <taxon>Cordycipitaceae</taxon>
        <taxon>Zarea</taxon>
    </lineage>
</organism>
<reference evidence="1" key="1">
    <citation type="submission" date="2022-08" db="EMBL/GenBank/DDBJ databases">
        <title>Genome Sequence of Lecanicillium fungicola.</title>
        <authorList>
            <person name="Buettner E."/>
        </authorList>
    </citation>
    <scope>NUCLEOTIDE SEQUENCE</scope>
    <source>
        <strain evidence="1">Babe33</strain>
    </source>
</reference>
<dbReference type="Proteomes" id="UP001143910">
    <property type="component" value="Unassembled WGS sequence"/>
</dbReference>
<name>A0ACC1MKM9_9HYPO</name>
<gene>
    <name evidence="1" type="ORF">NQ176_g9593</name>
</gene>
<comment type="caution">
    <text evidence="1">The sequence shown here is derived from an EMBL/GenBank/DDBJ whole genome shotgun (WGS) entry which is preliminary data.</text>
</comment>
<keyword evidence="2" id="KW-1185">Reference proteome</keyword>
<protein>
    <submittedName>
        <fullName evidence="1">Uncharacterized protein</fullName>
    </submittedName>
</protein>